<keyword evidence="1" id="KW-0732">Signal</keyword>
<evidence type="ECO:0008006" key="4">
    <source>
        <dbReference type="Google" id="ProtNLM"/>
    </source>
</evidence>
<gene>
    <name evidence="2" type="ORF">PGQ11_013563</name>
</gene>
<protein>
    <recommendedName>
        <fullName evidence="4">AA1-like domain-containing protein</fullName>
    </recommendedName>
</protein>
<dbReference type="EMBL" id="JAPCWZ010000009">
    <property type="protein sequence ID" value="KAK8851084.1"/>
    <property type="molecule type" value="Genomic_DNA"/>
</dbReference>
<feature type="signal peptide" evidence="1">
    <location>
        <begin position="1"/>
        <end position="21"/>
    </location>
</feature>
<accession>A0ABR2HPW3</accession>
<evidence type="ECO:0000313" key="3">
    <source>
        <dbReference type="Proteomes" id="UP001390339"/>
    </source>
</evidence>
<name>A0ABR2HPW3_9PEZI</name>
<proteinExistence type="predicted"/>
<comment type="caution">
    <text evidence="2">The sequence shown here is derived from an EMBL/GenBank/DDBJ whole genome shotgun (WGS) entry which is preliminary data.</text>
</comment>
<organism evidence="2 3">
    <name type="scientific">Apiospora arundinis</name>
    <dbReference type="NCBI Taxonomy" id="335852"/>
    <lineage>
        <taxon>Eukaryota</taxon>
        <taxon>Fungi</taxon>
        <taxon>Dikarya</taxon>
        <taxon>Ascomycota</taxon>
        <taxon>Pezizomycotina</taxon>
        <taxon>Sordariomycetes</taxon>
        <taxon>Xylariomycetidae</taxon>
        <taxon>Amphisphaeriales</taxon>
        <taxon>Apiosporaceae</taxon>
        <taxon>Apiospora</taxon>
    </lineage>
</organism>
<sequence>MRFSTAVSSLLFGLAPLVAHAAPAATAEGKVEETLDLAPVTRGNLTERSVGWFYIYYEATTRKEEEHTATLEQGLKILSIPDPLCGFIKTADLWKLRTDLSHGRQGGLVRFNHKSTTNVPEDFVYKDGTLPSALEFNANDRHFTIYDDQGPWSMIDVDNVIRGRCQPHQTEFDCDMKDGTHKVGRSLFACDSDDPRFLANAWNEDQYS</sequence>
<feature type="chain" id="PRO_5047285868" description="AA1-like domain-containing protein" evidence="1">
    <location>
        <begin position="22"/>
        <end position="208"/>
    </location>
</feature>
<keyword evidence="3" id="KW-1185">Reference proteome</keyword>
<evidence type="ECO:0000256" key="1">
    <source>
        <dbReference type="SAM" id="SignalP"/>
    </source>
</evidence>
<dbReference type="Proteomes" id="UP001390339">
    <property type="component" value="Unassembled WGS sequence"/>
</dbReference>
<reference evidence="2 3" key="1">
    <citation type="journal article" date="2024" name="IMA Fungus">
        <title>Apiospora arundinis, a panoply of carbohydrate-active enzymes and secondary metabolites.</title>
        <authorList>
            <person name="Sorensen T."/>
            <person name="Petersen C."/>
            <person name="Muurmann A.T."/>
            <person name="Christiansen J.V."/>
            <person name="Brundto M.L."/>
            <person name="Overgaard C.K."/>
            <person name="Boysen A.T."/>
            <person name="Wollenberg R.D."/>
            <person name="Larsen T.O."/>
            <person name="Sorensen J.L."/>
            <person name="Nielsen K.L."/>
            <person name="Sondergaard T.E."/>
        </authorList>
    </citation>
    <scope>NUCLEOTIDE SEQUENCE [LARGE SCALE GENOMIC DNA]</scope>
    <source>
        <strain evidence="2 3">AAU 773</strain>
    </source>
</reference>
<evidence type="ECO:0000313" key="2">
    <source>
        <dbReference type="EMBL" id="KAK8851084.1"/>
    </source>
</evidence>